<dbReference type="InterPro" id="IPR029465">
    <property type="entry name" value="ATPgrasp_TupA"/>
</dbReference>
<dbReference type="Pfam" id="PF14305">
    <property type="entry name" value="ATPgrasp_TupA"/>
    <property type="match status" value="1"/>
</dbReference>
<dbReference type="SUPFAM" id="SSF56059">
    <property type="entry name" value="Glutathione synthetase ATP-binding domain-like"/>
    <property type="match status" value="1"/>
</dbReference>
<dbReference type="Proteomes" id="UP000266506">
    <property type="component" value="Unassembled WGS sequence"/>
</dbReference>
<reference evidence="1 2" key="1">
    <citation type="submission" date="2018-08" db="EMBL/GenBank/DDBJ databases">
        <title>Genomic Encyclopedia of Archaeal and Bacterial Type Strains, Phase II (KMG-II): from individual species to whole genera.</title>
        <authorList>
            <person name="Goeker M."/>
        </authorList>
    </citation>
    <scope>NUCLEOTIDE SEQUENCE [LARGE SCALE GENOMIC DNA]</scope>
    <source>
        <strain evidence="1 2">ATCC 27112</strain>
    </source>
</reference>
<dbReference type="AlphaFoldDB" id="A0A397S7Y1"/>
<name>A0A397S7Y1_9MOLU</name>
<proteinExistence type="predicted"/>
<comment type="caution">
    <text evidence="1">The sequence shown here is derived from an EMBL/GenBank/DDBJ whole genome shotgun (WGS) entry which is preliminary data.</text>
</comment>
<accession>A0A397S7Y1</accession>
<sequence>MIVKKILQRMKNGTLIESFRKKTYVKIHIKKSKNNPEKYLINLGKICLKYKMNLNDPQTFNEKLNWYKLNYHNELMDFVVDKINAKKYVLSKNLDDIIIKTIGTYSNIEDIDYNSLPNSFVVKNTLDSGGVYICKDKKNININKLKEKLSSFKKEMFDGVHWALETAYSENNKIIVEELIDTLDGHSPADYKFFCFNGEPEFLFVGTERDIDVKFDFYDINFNWLNVRQGHKNNLNRPKKPKNYERMLDICRILSKDFPHVRVDLYNIDGKIYFGELTFYHFAGLTPFEPRKWDYEFGKFFDITKIQHLKWLTC</sequence>
<gene>
    <name evidence="1" type="ORF">EI71_00376</name>
</gene>
<organism evidence="1 2">
    <name type="scientific">Anaeroplasma bactoclasticum</name>
    <dbReference type="NCBI Taxonomy" id="2088"/>
    <lineage>
        <taxon>Bacteria</taxon>
        <taxon>Bacillati</taxon>
        <taxon>Mycoplasmatota</taxon>
        <taxon>Mollicutes</taxon>
        <taxon>Anaeroplasmatales</taxon>
        <taxon>Anaeroplasmataceae</taxon>
        <taxon>Anaeroplasma</taxon>
    </lineage>
</organism>
<evidence type="ECO:0000313" key="2">
    <source>
        <dbReference type="Proteomes" id="UP000266506"/>
    </source>
</evidence>
<dbReference type="EMBL" id="QXEV01000002">
    <property type="protein sequence ID" value="RIA78424.1"/>
    <property type="molecule type" value="Genomic_DNA"/>
</dbReference>
<evidence type="ECO:0000313" key="1">
    <source>
        <dbReference type="EMBL" id="RIA78424.1"/>
    </source>
</evidence>
<keyword evidence="2" id="KW-1185">Reference proteome</keyword>
<protein>
    <submittedName>
        <fullName evidence="1">Teichuronopeptide biosynthesis TupA-like protein</fullName>
    </submittedName>
</protein>
<dbReference type="InParanoid" id="A0A397S7Y1"/>